<sequence length="114" mass="13450">MIRIKVFKNTTLISFDKKESLDLQTSKHFKHQMMDILKKPFTNLFVDLEKVDNVDAEGLNTLMAGQRLSEMNQSQLSLFNVKEEVLESMKKYDLDNYFFFCDRPKPFSDDLLMV</sequence>
<proteinExistence type="predicted"/>
<protein>
    <submittedName>
        <fullName evidence="2">STAS domain-containing protein</fullName>
    </submittedName>
</protein>
<evidence type="ECO:0000313" key="3">
    <source>
        <dbReference type="Proteomes" id="UP000605676"/>
    </source>
</evidence>
<reference evidence="2 3" key="1">
    <citation type="submission" date="2021-01" db="EMBL/GenBank/DDBJ databases">
        <title>Carboxyliciviraga sp.nov., isolated from coastal sediments.</title>
        <authorList>
            <person name="Lu D."/>
            <person name="Zhang T."/>
        </authorList>
    </citation>
    <scope>NUCLEOTIDE SEQUENCE [LARGE SCALE GENOMIC DNA]</scope>
    <source>
        <strain evidence="2 3">N1Y132</strain>
    </source>
</reference>
<dbReference type="InterPro" id="IPR036513">
    <property type="entry name" value="STAS_dom_sf"/>
</dbReference>
<gene>
    <name evidence="2" type="ORF">JIV24_04090</name>
</gene>
<evidence type="ECO:0000259" key="1">
    <source>
        <dbReference type="PROSITE" id="PS50801"/>
    </source>
</evidence>
<dbReference type="InterPro" id="IPR002645">
    <property type="entry name" value="STAS_dom"/>
</dbReference>
<dbReference type="Pfam" id="PF01740">
    <property type="entry name" value="STAS"/>
    <property type="match status" value="1"/>
</dbReference>
<dbReference type="EMBL" id="JAENRR010000006">
    <property type="protein sequence ID" value="MBK3516510.1"/>
    <property type="molecule type" value="Genomic_DNA"/>
</dbReference>
<dbReference type="Gene3D" id="3.30.750.24">
    <property type="entry name" value="STAS domain"/>
    <property type="match status" value="1"/>
</dbReference>
<keyword evidence="3" id="KW-1185">Reference proteome</keyword>
<dbReference type="SUPFAM" id="SSF52091">
    <property type="entry name" value="SpoIIaa-like"/>
    <property type="match status" value="1"/>
</dbReference>
<dbReference type="Proteomes" id="UP000605676">
    <property type="component" value="Unassembled WGS sequence"/>
</dbReference>
<dbReference type="RefSeq" id="WP_200463738.1">
    <property type="nucleotide sequence ID" value="NZ_JAENRR010000006.1"/>
</dbReference>
<evidence type="ECO:0000313" key="2">
    <source>
        <dbReference type="EMBL" id="MBK3516510.1"/>
    </source>
</evidence>
<dbReference type="CDD" id="cd07043">
    <property type="entry name" value="STAS_anti-anti-sigma_factors"/>
    <property type="match status" value="1"/>
</dbReference>
<comment type="caution">
    <text evidence="2">The sequence shown here is derived from an EMBL/GenBank/DDBJ whole genome shotgun (WGS) entry which is preliminary data.</text>
</comment>
<name>A0ABS1HG84_9BACT</name>
<organism evidence="2 3">
    <name type="scientific">Carboxylicivirga marina</name>
    <dbReference type="NCBI Taxonomy" id="2800988"/>
    <lineage>
        <taxon>Bacteria</taxon>
        <taxon>Pseudomonadati</taxon>
        <taxon>Bacteroidota</taxon>
        <taxon>Bacteroidia</taxon>
        <taxon>Marinilabiliales</taxon>
        <taxon>Marinilabiliaceae</taxon>
        <taxon>Carboxylicivirga</taxon>
    </lineage>
</organism>
<feature type="domain" description="STAS" evidence="1">
    <location>
        <begin position="21"/>
        <end position="114"/>
    </location>
</feature>
<dbReference type="PROSITE" id="PS50801">
    <property type="entry name" value="STAS"/>
    <property type="match status" value="1"/>
</dbReference>
<accession>A0ABS1HG84</accession>